<dbReference type="RefSeq" id="XP_074209024.1">
    <property type="nucleotide sequence ID" value="XM_074352923.1"/>
</dbReference>
<evidence type="ECO:0000313" key="1">
    <source>
        <dbReference type="Proteomes" id="UP001732780"/>
    </source>
</evidence>
<name>A0AC58PG76_CAMBA</name>
<evidence type="ECO:0000313" key="2">
    <source>
        <dbReference type="RefSeq" id="XP_074209024.1"/>
    </source>
</evidence>
<reference evidence="2" key="1">
    <citation type="submission" date="2025-08" db="UniProtKB">
        <authorList>
            <consortium name="RefSeq"/>
        </authorList>
    </citation>
    <scope>IDENTIFICATION</scope>
    <source>
        <tissue evidence="2">Blood</tissue>
    </source>
</reference>
<organism evidence="1 2">
    <name type="scientific">Camelus bactrianus</name>
    <name type="common">Bactrian camel</name>
    <dbReference type="NCBI Taxonomy" id="9837"/>
    <lineage>
        <taxon>Eukaryota</taxon>
        <taxon>Metazoa</taxon>
        <taxon>Chordata</taxon>
        <taxon>Craniata</taxon>
        <taxon>Vertebrata</taxon>
        <taxon>Euteleostomi</taxon>
        <taxon>Mammalia</taxon>
        <taxon>Eutheria</taxon>
        <taxon>Laurasiatheria</taxon>
        <taxon>Artiodactyla</taxon>
        <taxon>Tylopoda</taxon>
        <taxon>Camelidae</taxon>
        <taxon>Camelus</taxon>
    </lineage>
</organism>
<accession>A0AC58PG76</accession>
<proteinExistence type="predicted"/>
<keyword evidence="1" id="KW-1185">Reference proteome</keyword>
<protein>
    <submittedName>
        <fullName evidence="2">Uncharacterized protein LOC141575000</fullName>
    </submittedName>
</protein>
<gene>
    <name evidence="2" type="primary">LOC141575000</name>
</gene>
<sequence>MESSSLHFIPILALSKPLAEGDNHAGFHAGPRVSSDRHTGRRTQTPEGKSGAWRYAPANGRPSRGRVADGVRPGTTSPRVPRAGGGNGLRRRPAGPENSLRAGAPSGAQGRGPSVAPRAPENARSRPLEQGRALPAASPGLARPRLRPDRVSRVGAAEPGPGSGRAGPGSRREDSGGLHAQEPKGRRPGLRSPVPRGPYALVLACGGVDAVVTTQQSVSSAAGCASGDRSPGQTPPESGAIGYEDAPATPHPQPASGCGGKEGKVKNTSYETTTCRACFPPTQRGLECGHSVPEQLRVEPTLCPSYTTDSSSQEKPAPASSPGADTIPSCVTLTSDTFSRHVLQSSNGGDKGR</sequence>
<dbReference type="Proteomes" id="UP001732780">
    <property type="component" value="Chromosome 25"/>
</dbReference>